<evidence type="ECO:0000256" key="1">
    <source>
        <dbReference type="ARBA" id="ARBA00023015"/>
    </source>
</evidence>
<dbReference type="RefSeq" id="WP_194563026.1">
    <property type="nucleotide sequence ID" value="NZ_JADKPV010000004.1"/>
</dbReference>
<protein>
    <submittedName>
        <fullName evidence="5">Helix-turn-helix domain-containing protein</fullName>
    </submittedName>
</protein>
<dbReference type="InterPro" id="IPR050661">
    <property type="entry name" value="BglG_antiterminators"/>
</dbReference>
<evidence type="ECO:0000259" key="4">
    <source>
        <dbReference type="Pfam" id="PF08280"/>
    </source>
</evidence>
<evidence type="ECO:0000256" key="2">
    <source>
        <dbReference type="ARBA" id="ARBA00023163"/>
    </source>
</evidence>
<sequence length="488" mass="59131">MITARQVKILRFLEKQTDWTSLKTIGEALHYSDKTIRTDIQQMEISFPPDWSIERLRGKGVRLLKPADENINTLNNIENEHIILYNMFHFILENEHPTLEKLGDHFYFHMTTTRDYVKRLELFLNKHELQLARSPLRILGDETYIRIVHYKLLIAAFGEQNLYYQYQEENNPMPLIQQLKTLGIRLLSQPICKFHLYFTFARHRMAQGYFVDALEEEELIRNHPLYLKWKNIIEEYYNVRLPEVESIEAFSFFFFLDFTWHKHIYNYTKTYEALLQQKEQHPLLFSFIQHLECHFELPTLRKDEAFVSHLFDFQQRLNYRLMNLKFVQLDDSFVNAPVRKKFEKQMNILKRVCIKWTNEHDLPPFSTDLLLHLALFLERHLLMFHLMKQRLLFLFSDSITLKMWTNATLFQYFSDDLKVTSIPYYEWYPSMQEQYDIIVTDTPLPSLENKVILVDTILKDQDIILIRKEVKRLQVERRTHFWEQADNK</sequence>
<keyword evidence="2" id="KW-0804">Transcription</keyword>
<dbReference type="EMBL" id="JADKPV010000004">
    <property type="protein sequence ID" value="MBF4501547.1"/>
    <property type="molecule type" value="Genomic_DNA"/>
</dbReference>
<gene>
    <name evidence="5" type="ORF">IRY55_09240</name>
</gene>
<evidence type="ECO:0000259" key="3">
    <source>
        <dbReference type="Pfam" id="PF05043"/>
    </source>
</evidence>
<keyword evidence="6" id="KW-1185">Reference proteome</keyword>
<dbReference type="Gene3D" id="1.10.10.10">
    <property type="entry name" value="Winged helix-like DNA-binding domain superfamily/Winged helix DNA-binding domain"/>
    <property type="match status" value="1"/>
</dbReference>
<feature type="domain" description="M protein trans-acting positive regulator (MGA) HTH" evidence="4">
    <location>
        <begin position="4"/>
        <end position="54"/>
    </location>
</feature>
<dbReference type="Pfam" id="PF08280">
    <property type="entry name" value="HTH_Mga"/>
    <property type="match status" value="1"/>
</dbReference>
<feature type="domain" description="Mga helix-turn-helix" evidence="3">
    <location>
        <begin position="80"/>
        <end position="152"/>
    </location>
</feature>
<proteinExistence type="predicted"/>
<evidence type="ECO:0000313" key="6">
    <source>
        <dbReference type="Proteomes" id="UP000622653"/>
    </source>
</evidence>
<dbReference type="PANTHER" id="PTHR30185">
    <property type="entry name" value="CRYPTIC BETA-GLUCOSIDE BGL OPERON ANTITERMINATOR"/>
    <property type="match status" value="1"/>
</dbReference>
<dbReference type="Pfam" id="PF05043">
    <property type="entry name" value="Mga"/>
    <property type="match status" value="1"/>
</dbReference>
<keyword evidence="1" id="KW-0805">Transcription regulation</keyword>
<accession>A0A8J7KCJ1</accession>
<reference evidence="5" key="1">
    <citation type="submission" date="2020-11" db="EMBL/GenBank/DDBJ databases">
        <title>Multidrug resistant novel bacterium Savagea serpentis sp. nov., isolated from the scats of a vine snake (Ahaetulla nasuta).</title>
        <authorList>
            <person name="Venkata Ramana V."/>
            <person name="Vikas Patil S."/>
            <person name="Yogita Lugani V."/>
        </authorList>
    </citation>
    <scope>NUCLEOTIDE SEQUENCE</scope>
    <source>
        <strain evidence="5">SN6</strain>
    </source>
</reference>
<dbReference type="InterPro" id="IPR036388">
    <property type="entry name" value="WH-like_DNA-bd_sf"/>
</dbReference>
<dbReference type="AlphaFoldDB" id="A0A8J7KCJ1"/>
<dbReference type="InterPro" id="IPR013199">
    <property type="entry name" value="HTH_Mga_DNA-bd_dom"/>
</dbReference>
<evidence type="ECO:0000313" key="5">
    <source>
        <dbReference type="EMBL" id="MBF4501547.1"/>
    </source>
</evidence>
<dbReference type="InterPro" id="IPR007737">
    <property type="entry name" value="Mga_HTH"/>
</dbReference>
<dbReference type="PANTHER" id="PTHR30185:SF18">
    <property type="entry name" value="TRANSCRIPTIONAL REGULATOR MTLR"/>
    <property type="match status" value="1"/>
</dbReference>
<name>A0A8J7KCJ1_9BACL</name>
<organism evidence="5 6">
    <name type="scientific">Savagea serpentis</name>
    <dbReference type="NCBI Taxonomy" id="2785297"/>
    <lineage>
        <taxon>Bacteria</taxon>
        <taxon>Bacillati</taxon>
        <taxon>Bacillota</taxon>
        <taxon>Bacilli</taxon>
        <taxon>Bacillales</taxon>
        <taxon>Caryophanaceae</taxon>
        <taxon>Savagea</taxon>
    </lineage>
</organism>
<dbReference type="Gene3D" id="3.40.50.2300">
    <property type="match status" value="1"/>
</dbReference>
<dbReference type="Proteomes" id="UP000622653">
    <property type="component" value="Unassembled WGS sequence"/>
</dbReference>
<comment type="caution">
    <text evidence="5">The sequence shown here is derived from an EMBL/GenBank/DDBJ whole genome shotgun (WGS) entry which is preliminary data.</text>
</comment>